<name>A0A3P7IVS1_STRVU</name>
<dbReference type="EMBL" id="UYYB01022763">
    <property type="protein sequence ID" value="VDM71923.1"/>
    <property type="molecule type" value="Genomic_DNA"/>
</dbReference>
<dbReference type="Pfam" id="PF00339">
    <property type="entry name" value="Arrestin_N"/>
    <property type="match status" value="1"/>
</dbReference>
<reference evidence="2 3" key="1">
    <citation type="submission" date="2018-11" db="EMBL/GenBank/DDBJ databases">
        <authorList>
            <consortium name="Pathogen Informatics"/>
        </authorList>
    </citation>
    <scope>NUCLEOTIDE SEQUENCE [LARGE SCALE GENOMIC DNA]</scope>
</reference>
<dbReference type="SUPFAM" id="SSF81296">
    <property type="entry name" value="E set domains"/>
    <property type="match status" value="1"/>
</dbReference>
<organism evidence="2 3">
    <name type="scientific">Strongylus vulgaris</name>
    <name type="common">Blood worm</name>
    <dbReference type="NCBI Taxonomy" id="40348"/>
    <lineage>
        <taxon>Eukaryota</taxon>
        <taxon>Metazoa</taxon>
        <taxon>Ecdysozoa</taxon>
        <taxon>Nematoda</taxon>
        <taxon>Chromadorea</taxon>
        <taxon>Rhabditida</taxon>
        <taxon>Rhabditina</taxon>
        <taxon>Rhabditomorpha</taxon>
        <taxon>Strongyloidea</taxon>
        <taxon>Strongylidae</taxon>
        <taxon>Strongylus</taxon>
    </lineage>
</organism>
<dbReference type="InterPro" id="IPR011021">
    <property type="entry name" value="Arrestin-like_N"/>
</dbReference>
<dbReference type="Proteomes" id="UP000270094">
    <property type="component" value="Unassembled WGS sequence"/>
</dbReference>
<accession>A0A3P7IVS1</accession>
<evidence type="ECO:0000259" key="1">
    <source>
        <dbReference type="Pfam" id="PF00339"/>
    </source>
</evidence>
<feature type="non-terminal residue" evidence="2">
    <location>
        <position position="59"/>
    </location>
</feature>
<protein>
    <recommendedName>
        <fullName evidence="1">Arrestin-like N-terminal domain-containing protein</fullName>
    </recommendedName>
</protein>
<keyword evidence="3" id="KW-1185">Reference proteome</keyword>
<dbReference type="AlphaFoldDB" id="A0A3P7IVS1"/>
<gene>
    <name evidence="2" type="ORF">SVUK_LOCUS6921</name>
</gene>
<feature type="domain" description="Arrestin-like N-terminal" evidence="1">
    <location>
        <begin position="1"/>
        <end position="29"/>
    </location>
</feature>
<evidence type="ECO:0000313" key="2">
    <source>
        <dbReference type="EMBL" id="VDM71923.1"/>
    </source>
</evidence>
<sequence>MVKVELDRPWRFNKTDKKLFTVVPIFDLNTIPRACMPVREVKVKNLGIVLFRSGKVTIE</sequence>
<evidence type="ECO:0000313" key="3">
    <source>
        <dbReference type="Proteomes" id="UP000270094"/>
    </source>
</evidence>
<dbReference type="InterPro" id="IPR014756">
    <property type="entry name" value="Ig_E-set"/>
</dbReference>
<proteinExistence type="predicted"/>
<dbReference type="OrthoDB" id="2333384at2759"/>